<dbReference type="AlphaFoldDB" id="A0A8H6INQ4"/>
<dbReference type="Pfam" id="PF24883">
    <property type="entry name" value="NPHP3_N"/>
    <property type="match status" value="1"/>
</dbReference>
<accession>A0A8H6INQ4</accession>
<feature type="repeat" description="ANK" evidence="2">
    <location>
        <begin position="639"/>
        <end position="671"/>
    </location>
</feature>
<dbReference type="PROSITE" id="PS50297">
    <property type="entry name" value="ANK_REP_REGION"/>
    <property type="match status" value="2"/>
</dbReference>
<dbReference type="EMBL" id="WIGN01000552">
    <property type="protein sequence ID" value="KAF6788771.1"/>
    <property type="molecule type" value="Genomic_DNA"/>
</dbReference>
<keyword evidence="2" id="KW-0040">ANK repeat</keyword>
<keyword evidence="5" id="KW-1185">Reference proteome</keyword>
<dbReference type="InterPro" id="IPR056884">
    <property type="entry name" value="NPHP3-like_N"/>
</dbReference>
<keyword evidence="1" id="KW-0677">Repeat</keyword>
<dbReference type="PANTHER" id="PTHR10039">
    <property type="entry name" value="AMELOGENIN"/>
    <property type="match status" value="1"/>
</dbReference>
<sequence length="853" mass="93930">MSFGLGIGDFIKVLELAKGLRDRYKDAPDHLDSLSREIPSIHSVLEKIDDAKQRLTPPEVAALEAPIKECGKILAEIERIYDAGGGTKRLSDAAAEGPVEEPQAQQSRCSEPAVAGVVEYSAKISRLSGVKSIQCTATRQAVKEKRLLNDWRPQTISHSTEATWKAREDGTGQGLLDSEEFKCWTSERGKGLLCTGDPGSGKTIMTSIVIDELSRQFPEENSAIAYVFCNAKDQAKQIFYHILSSLAKQLVQASLPEKPRSLYKEHQKKATSRSENETIGLLHELVGAPARVFILIDTLDECSTDVRQRLLSQLTRLQCEAHAYIFATTRQIPEIADNPHLSRCDSLRIKASKDDVRRFVAGQIPQMKPFVQKRLDIQVKIKNVVSSKADGMFLLASLVMELLKCKQRPKDVLDTLDDLPTAYASYYDEAWERIKDQDPDKSDLARKHALAVEHESQIDEDSVFPEEAEVDYDGYEPLLCLAIQRKSEILSACNALLRMSEVLEAGKTGHSRPLPSCGVKIDKRGGPRITYPVMDAISCQHLTVLQKLLELKVDIEVRDSRGRTPLLCCVEEGGAEALKMLRRFGADFGVKDRGGTPALHLAVRRADVDTLRYLLNCDHAAAQAVPNGSTLDIEARDARGRTALWYSASCMTLDTLQMLLDHGANPEAKDNNGQTMLFTAAGTDRPEVVRHLLTQAALDRNIPDIEARDTKGNTALWHNASRGNLGMLQILLEYGADSETKNDAGQTILFAAAEAGRQEVVQYLLGVCGMDANAREDAGTMLLEVAVKALGAGMLTFGNWDTKREAEYLTIIDLFLKELKGDDVTTAHQAIMVQAVRVDIESNGSSHGTRAGS</sequence>
<dbReference type="Proteomes" id="UP000652219">
    <property type="component" value="Unassembled WGS sequence"/>
</dbReference>
<evidence type="ECO:0000313" key="5">
    <source>
        <dbReference type="Proteomes" id="UP000652219"/>
    </source>
</evidence>
<gene>
    <name evidence="4" type="ORF">CSOJ01_14936</name>
</gene>
<feature type="repeat" description="ANK" evidence="2">
    <location>
        <begin position="711"/>
        <end position="743"/>
    </location>
</feature>
<evidence type="ECO:0000256" key="2">
    <source>
        <dbReference type="PROSITE-ProRule" id="PRU00023"/>
    </source>
</evidence>
<dbReference type="InterPro" id="IPR002110">
    <property type="entry name" value="Ankyrin_rpt"/>
</dbReference>
<dbReference type="InterPro" id="IPR027417">
    <property type="entry name" value="P-loop_NTPase"/>
</dbReference>
<dbReference type="Gene3D" id="3.40.50.300">
    <property type="entry name" value="P-loop containing nucleotide triphosphate hydrolases"/>
    <property type="match status" value="1"/>
</dbReference>
<dbReference type="SMART" id="SM00248">
    <property type="entry name" value="ANK"/>
    <property type="match status" value="7"/>
</dbReference>
<dbReference type="Pfam" id="PF12796">
    <property type="entry name" value="Ank_2"/>
    <property type="match status" value="3"/>
</dbReference>
<comment type="caution">
    <text evidence="4">The sequence shown here is derived from an EMBL/GenBank/DDBJ whole genome shotgun (WGS) entry which is preliminary data.</text>
</comment>
<name>A0A8H6INQ4_9PEZI</name>
<evidence type="ECO:0000313" key="4">
    <source>
        <dbReference type="EMBL" id="KAF6788771.1"/>
    </source>
</evidence>
<dbReference type="PROSITE" id="PS50088">
    <property type="entry name" value="ANK_REPEAT"/>
    <property type="match status" value="3"/>
</dbReference>
<dbReference type="PANTHER" id="PTHR10039:SF15">
    <property type="entry name" value="NACHT DOMAIN-CONTAINING PROTEIN"/>
    <property type="match status" value="1"/>
</dbReference>
<feature type="domain" description="Nephrocystin 3-like N-terminal" evidence="3">
    <location>
        <begin position="170"/>
        <end position="330"/>
    </location>
</feature>
<feature type="repeat" description="ANK" evidence="2">
    <location>
        <begin position="561"/>
        <end position="593"/>
    </location>
</feature>
<reference evidence="4 5" key="1">
    <citation type="journal article" date="2020" name="Phytopathology">
        <title>Genome Sequence Resources of Colletotrichum truncatum, C. plurivorum, C. musicola, and C. sojae: Four Species Pathogenic to Soybean (Glycine max).</title>
        <authorList>
            <person name="Rogerio F."/>
            <person name="Boufleur T.R."/>
            <person name="Ciampi-Guillardi M."/>
            <person name="Sukno S.A."/>
            <person name="Thon M.R."/>
            <person name="Massola Junior N.S."/>
            <person name="Baroncelli R."/>
        </authorList>
    </citation>
    <scope>NUCLEOTIDE SEQUENCE [LARGE SCALE GENOMIC DNA]</scope>
    <source>
        <strain evidence="4 5">LFN0009</strain>
    </source>
</reference>
<dbReference type="Gene3D" id="1.25.40.20">
    <property type="entry name" value="Ankyrin repeat-containing domain"/>
    <property type="match status" value="3"/>
</dbReference>
<evidence type="ECO:0000259" key="3">
    <source>
        <dbReference type="Pfam" id="PF24883"/>
    </source>
</evidence>
<organism evidence="4 5">
    <name type="scientific">Colletotrichum sojae</name>
    <dbReference type="NCBI Taxonomy" id="2175907"/>
    <lineage>
        <taxon>Eukaryota</taxon>
        <taxon>Fungi</taxon>
        <taxon>Dikarya</taxon>
        <taxon>Ascomycota</taxon>
        <taxon>Pezizomycotina</taxon>
        <taxon>Sordariomycetes</taxon>
        <taxon>Hypocreomycetidae</taxon>
        <taxon>Glomerellales</taxon>
        <taxon>Glomerellaceae</taxon>
        <taxon>Colletotrichum</taxon>
        <taxon>Colletotrichum orchidearum species complex</taxon>
    </lineage>
</organism>
<protein>
    <submittedName>
        <fullName evidence="4">Ankyrin repeat protein</fullName>
    </submittedName>
</protein>
<dbReference type="InterPro" id="IPR036770">
    <property type="entry name" value="Ankyrin_rpt-contain_sf"/>
</dbReference>
<proteinExistence type="predicted"/>
<dbReference type="SUPFAM" id="SSF48403">
    <property type="entry name" value="Ankyrin repeat"/>
    <property type="match status" value="1"/>
</dbReference>
<dbReference type="SUPFAM" id="SSF52540">
    <property type="entry name" value="P-loop containing nucleoside triphosphate hydrolases"/>
    <property type="match status" value="1"/>
</dbReference>
<evidence type="ECO:0000256" key="1">
    <source>
        <dbReference type="ARBA" id="ARBA00022737"/>
    </source>
</evidence>